<feature type="domain" description="AAA+ ATPase" evidence="5">
    <location>
        <begin position="42"/>
        <end position="154"/>
    </location>
</feature>
<dbReference type="Pfam" id="PF12002">
    <property type="entry name" value="MgsA_C"/>
    <property type="match status" value="1"/>
</dbReference>
<dbReference type="EMBL" id="LORN02000015">
    <property type="protein sequence ID" value="PNN21001.1"/>
    <property type="molecule type" value="Genomic_DNA"/>
</dbReference>
<keyword evidence="3" id="KW-0547">Nucleotide-binding</keyword>
<dbReference type="CDD" id="cd18139">
    <property type="entry name" value="HLD_clamp_RarA"/>
    <property type="match status" value="1"/>
</dbReference>
<dbReference type="InterPro" id="IPR051314">
    <property type="entry name" value="AAA_ATPase_RarA/MGS1/WRNIP1"/>
</dbReference>
<dbReference type="GO" id="GO:0017116">
    <property type="term" value="F:single-stranded DNA helicase activity"/>
    <property type="evidence" value="ECO:0007669"/>
    <property type="project" value="TreeGrafter"/>
</dbReference>
<dbReference type="Proteomes" id="UP000053523">
    <property type="component" value="Unassembled WGS sequence"/>
</dbReference>
<accession>A0A2K0A7K2</accession>
<gene>
    <name evidence="6" type="ORF">AL503_009635</name>
</gene>
<dbReference type="FunFam" id="1.20.272.10:FF:000001">
    <property type="entry name" value="Putative AAA family ATPase"/>
    <property type="match status" value="1"/>
</dbReference>
<dbReference type="GO" id="GO:0000731">
    <property type="term" value="P:DNA synthesis involved in DNA repair"/>
    <property type="evidence" value="ECO:0007669"/>
    <property type="project" value="TreeGrafter"/>
</dbReference>
<comment type="caution">
    <text evidence="6">The sequence shown here is derived from an EMBL/GenBank/DDBJ whole genome shotgun (WGS) entry which is preliminary data.</text>
</comment>
<keyword evidence="4" id="KW-0067">ATP-binding</keyword>
<dbReference type="GO" id="GO:0006261">
    <property type="term" value="P:DNA-templated DNA replication"/>
    <property type="evidence" value="ECO:0007669"/>
    <property type="project" value="TreeGrafter"/>
</dbReference>
<dbReference type="CDD" id="cd00009">
    <property type="entry name" value="AAA"/>
    <property type="match status" value="1"/>
</dbReference>
<dbReference type="PANTHER" id="PTHR13779">
    <property type="entry name" value="WERNER HELICASE-INTERACTING PROTEIN 1 FAMILY MEMBER"/>
    <property type="match status" value="1"/>
</dbReference>
<dbReference type="InterPro" id="IPR027417">
    <property type="entry name" value="P-loop_NTPase"/>
</dbReference>
<dbReference type="PANTHER" id="PTHR13779:SF7">
    <property type="entry name" value="ATPASE WRNIP1"/>
    <property type="match status" value="1"/>
</dbReference>
<dbReference type="FunFam" id="1.10.8.60:FF:000029">
    <property type="entry name" value="Replication-associated recombination protein A"/>
    <property type="match status" value="1"/>
</dbReference>
<dbReference type="Gene3D" id="3.40.50.300">
    <property type="entry name" value="P-loop containing nucleotide triphosphate hydrolases"/>
    <property type="match status" value="1"/>
</dbReference>
<evidence type="ECO:0000313" key="7">
    <source>
        <dbReference type="Proteomes" id="UP000053523"/>
    </source>
</evidence>
<proteinExistence type="inferred from homology"/>
<dbReference type="SUPFAM" id="SSF48019">
    <property type="entry name" value="post-AAA+ oligomerization domain-like"/>
    <property type="match status" value="1"/>
</dbReference>
<dbReference type="SMART" id="SM00382">
    <property type="entry name" value="AAA"/>
    <property type="match status" value="1"/>
</dbReference>
<reference evidence="6 7" key="1">
    <citation type="submission" date="2017-12" db="EMBL/GenBank/DDBJ databases">
        <title>FDA dAtabase for Regulatory Grade micrObial Sequences (FDA-ARGOS): Supporting development and validation of Infectious Disease Dx tests.</title>
        <authorList>
            <person name="Hoffmann M."/>
            <person name="Allard M."/>
            <person name="Evans P."/>
            <person name="Brown E."/>
            <person name="Tallon L."/>
            <person name="Sadzewicz L."/>
            <person name="Sengamalay N."/>
            <person name="Ott S."/>
            <person name="Godinez A."/>
            <person name="Nagaraj S."/>
            <person name="Vavikolanu K."/>
            <person name="Aluvathingal J."/>
            <person name="Nadendla S."/>
            <person name="Sichtig H."/>
        </authorList>
    </citation>
    <scope>NUCLEOTIDE SEQUENCE [LARGE SCALE GENOMIC DNA]</scope>
    <source>
        <strain evidence="6 7">FDAARGOS_148</strain>
    </source>
</reference>
<dbReference type="AlphaFoldDB" id="A0A2K0A7K2"/>
<evidence type="ECO:0000259" key="5">
    <source>
        <dbReference type="SMART" id="SM00382"/>
    </source>
</evidence>
<dbReference type="Pfam" id="PF00004">
    <property type="entry name" value="AAA"/>
    <property type="match status" value="1"/>
</dbReference>
<evidence type="ECO:0000256" key="3">
    <source>
        <dbReference type="ARBA" id="ARBA00022741"/>
    </source>
</evidence>
<dbReference type="SUPFAM" id="SSF52540">
    <property type="entry name" value="P-loop containing nucleoside triphosphate hydrolases"/>
    <property type="match status" value="1"/>
</dbReference>
<dbReference type="Gene3D" id="1.10.3710.10">
    <property type="entry name" value="DNA polymerase III clamp loader subunits, C-terminal domain"/>
    <property type="match status" value="1"/>
</dbReference>
<dbReference type="InterPro" id="IPR021886">
    <property type="entry name" value="MgsA_C"/>
</dbReference>
<evidence type="ECO:0000256" key="2">
    <source>
        <dbReference type="ARBA" id="ARBA00020776"/>
    </source>
</evidence>
<comment type="similarity">
    <text evidence="1">Belongs to the AAA ATPase family. RarA/MGS1/WRNIP1 subfamily.</text>
</comment>
<sequence>MKIVTTEPLASRMRPTNIDEIISQQHLVGPRGIIRRMVETKRLSSMIFYGPPGIGKTSIAKAISGSTDYKFRQLNAVTNSKKDMQMVVEEAKMSGQVILLLDEIHRLDKAKQDFLLPHLENGKIVLIGATTSNPYHAINPAIRSRAQIFELYSLDHDDVRLAINRALNDSQRGLANYHPKVDEDALEYFATQSQGDVRSALNALELAVLSASVENEIRHITLQDAKDCLQKGAFVSDKDGDMHYDVMSAFQKSIRGSDVNAALHYLARLIEAGDLPTIVRRLLVISYEDVGLASPNAGQRTLAAIQSAERLGFPEARIPLSQAVIELSLSPKSNSAITAIDSALSDIRKGNIGQIPDHLRDGHYAGAKDLGRAIGYKYPHNYENGYVIQQYLPDKLKNKIYYEPKTTSKSEQQFKTIYDNLRNKN</sequence>
<dbReference type="GO" id="GO:0016887">
    <property type="term" value="F:ATP hydrolysis activity"/>
    <property type="evidence" value="ECO:0007669"/>
    <property type="project" value="InterPro"/>
</dbReference>
<dbReference type="FunFam" id="3.40.50.300:FF:000766">
    <property type="entry name" value="Recombination factor protein RarA"/>
    <property type="match status" value="1"/>
</dbReference>
<dbReference type="Gene3D" id="1.10.8.60">
    <property type="match status" value="1"/>
</dbReference>
<dbReference type="GO" id="GO:0005524">
    <property type="term" value="F:ATP binding"/>
    <property type="evidence" value="ECO:0007669"/>
    <property type="project" value="UniProtKB-KW"/>
</dbReference>
<dbReference type="FunFam" id="1.10.3710.10:FF:000003">
    <property type="entry name" value="ATPase, AAA family protein"/>
    <property type="match status" value="1"/>
</dbReference>
<name>A0A2K0A7K2_STAHA</name>
<protein>
    <recommendedName>
        <fullName evidence="2">Replication-associated recombination protein A</fullName>
    </recommendedName>
</protein>
<evidence type="ECO:0000256" key="4">
    <source>
        <dbReference type="ARBA" id="ARBA00022840"/>
    </source>
</evidence>
<dbReference type="Pfam" id="PF16193">
    <property type="entry name" value="AAA_assoc_2"/>
    <property type="match status" value="1"/>
</dbReference>
<dbReference type="InterPro" id="IPR008921">
    <property type="entry name" value="DNA_pol3_clamp-load_cplx_C"/>
</dbReference>
<evidence type="ECO:0000313" key="6">
    <source>
        <dbReference type="EMBL" id="PNN21001.1"/>
    </source>
</evidence>
<dbReference type="InterPro" id="IPR003593">
    <property type="entry name" value="AAA+_ATPase"/>
</dbReference>
<evidence type="ECO:0000256" key="1">
    <source>
        <dbReference type="ARBA" id="ARBA00008959"/>
    </source>
</evidence>
<dbReference type="GO" id="GO:0008047">
    <property type="term" value="F:enzyme activator activity"/>
    <property type="evidence" value="ECO:0007669"/>
    <property type="project" value="TreeGrafter"/>
</dbReference>
<dbReference type="InterPro" id="IPR032423">
    <property type="entry name" value="AAA_assoc_2"/>
</dbReference>
<dbReference type="GO" id="GO:0003677">
    <property type="term" value="F:DNA binding"/>
    <property type="evidence" value="ECO:0007669"/>
    <property type="project" value="InterPro"/>
</dbReference>
<organism evidence="6 7">
    <name type="scientific">Staphylococcus haemolyticus</name>
    <dbReference type="NCBI Taxonomy" id="1283"/>
    <lineage>
        <taxon>Bacteria</taxon>
        <taxon>Bacillati</taxon>
        <taxon>Bacillota</taxon>
        <taxon>Bacilli</taxon>
        <taxon>Bacillales</taxon>
        <taxon>Staphylococcaceae</taxon>
        <taxon>Staphylococcus</taxon>
    </lineage>
</organism>
<dbReference type="InterPro" id="IPR003959">
    <property type="entry name" value="ATPase_AAA_core"/>
</dbReference>
<dbReference type="Gene3D" id="1.20.272.10">
    <property type="match status" value="1"/>
</dbReference>